<dbReference type="Proteomes" id="UP001596303">
    <property type="component" value="Unassembled WGS sequence"/>
</dbReference>
<keyword evidence="4" id="KW-1185">Reference proteome</keyword>
<dbReference type="InterPro" id="IPR027843">
    <property type="entry name" value="DUF4440"/>
</dbReference>
<reference evidence="4" key="1">
    <citation type="journal article" date="2019" name="Int. J. Syst. Evol. Microbiol.">
        <title>The Global Catalogue of Microorganisms (GCM) 10K type strain sequencing project: providing services to taxonomists for standard genome sequencing and annotation.</title>
        <authorList>
            <consortium name="The Broad Institute Genomics Platform"/>
            <consortium name="The Broad Institute Genome Sequencing Center for Infectious Disease"/>
            <person name="Wu L."/>
            <person name="Ma J."/>
        </authorList>
    </citation>
    <scope>NUCLEOTIDE SEQUENCE [LARGE SCALE GENOMIC DNA]</scope>
    <source>
        <strain evidence="4">CGMCC-1.15741</strain>
    </source>
</reference>
<dbReference type="EMBL" id="JBHSSW010000066">
    <property type="protein sequence ID" value="MFC6200173.1"/>
    <property type="molecule type" value="Genomic_DNA"/>
</dbReference>
<comment type="caution">
    <text evidence="3">The sequence shown here is derived from an EMBL/GenBank/DDBJ whole genome shotgun (WGS) entry which is preliminary data.</text>
</comment>
<dbReference type="RefSeq" id="WP_377382220.1">
    <property type="nucleotide sequence ID" value="NZ_JBHSSW010000066.1"/>
</dbReference>
<protein>
    <submittedName>
        <fullName evidence="3">Nuclear transport factor 2 family protein</fullName>
    </submittedName>
</protein>
<evidence type="ECO:0000313" key="4">
    <source>
        <dbReference type="Proteomes" id="UP001596303"/>
    </source>
</evidence>
<dbReference type="Pfam" id="PF14534">
    <property type="entry name" value="DUF4440"/>
    <property type="match status" value="1"/>
</dbReference>
<evidence type="ECO:0000256" key="1">
    <source>
        <dbReference type="SAM" id="SignalP"/>
    </source>
</evidence>
<dbReference type="InterPro" id="IPR032710">
    <property type="entry name" value="NTF2-like_dom_sf"/>
</dbReference>
<evidence type="ECO:0000259" key="2">
    <source>
        <dbReference type="Pfam" id="PF14534"/>
    </source>
</evidence>
<dbReference type="SUPFAM" id="SSF54427">
    <property type="entry name" value="NTF2-like"/>
    <property type="match status" value="1"/>
</dbReference>
<sequence length="159" mass="17494">MKKFMTAVAMSAIIGMGGAAMAGESPKTESASYEDIKDIIWGKELSIYEGRGNGDLSAYLANTAENYAAWPPYSATPNDRSALEAGAKNMEGRDQEELAMEFVDLIVNGSTAIIYYQTHMTRAGDGTPVDYRYEVTHTWVLEDGEWMVFGGMARELPER</sequence>
<accession>A0ABW1SF72</accession>
<feature type="domain" description="DUF4440" evidence="2">
    <location>
        <begin position="53"/>
        <end position="148"/>
    </location>
</feature>
<name>A0ABW1SF72_9PROT</name>
<keyword evidence="1" id="KW-0732">Signal</keyword>
<feature type="chain" id="PRO_5046400039" evidence="1">
    <location>
        <begin position="23"/>
        <end position="159"/>
    </location>
</feature>
<evidence type="ECO:0000313" key="3">
    <source>
        <dbReference type="EMBL" id="MFC6200173.1"/>
    </source>
</evidence>
<gene>
    <name evidence="3" type="ORF">ACFQDM_19030</name>
</gene>
<feature type="signal peptide" evidence="1">
    <location>
        <begin position="1"/>
        <end position="22"/>
    </location>
</feature>
<dbReference type="Gene3D" id="3.10.450.50">
    <property type="match status" value="1"/>
</dbReference>
<proteinExistence type="predicted"/>
<organism evidence="3 4">
    <name type="scientific">Ponticaulis profundi</name>
    <dbReference type="NCBI Taxonomy" id="2665222"/>
    <lineage>
        <taxon>Bacteria</taxon>
        <taxon>Pseudomonadati</taxon>
        <taxon>Pseudomonadota</taxon>
        <taxon>Alphaproteobacteria</taxon>
        <taxon>Hyphomonadales</taxon>
        <taxon>Hyphomonadaceae</taxon>
        <taxon>Ponticaulis</taxon>
    </lineage>
</organism>